<dbReference type="InterPro" id="IPR047865">
    <property type="entry name" value="Ribosomal_uL10_bac_type"/>
</dbReference>
<evidence type="ECO:0000313" key="4">
    <source>
        <dbReference type="EMBL" id="CAK8676663.1"/>
    </source>
</evidence>
<dbReference type="EMBL" id="CAWYQH010000035">
    <property type="protein sequence ID" value="CAK8676663.1"/>
    <property type="molecule type" value="Genomic_DNA"/>
</dbReference>
<evidence type="ECO:0000256" key="2">
    <source>
        <dbReference type="ARBA" id="ARBA00035707"/>
    </source>
</evidence>
<evidence type="ECO:0000256" key="1">
    <source>
        <dbReference type="ARBA" id="ARBA00008889"/>
    </source>
</evidence>
<sequence>MSLHIFKLGQLCNSCLRIFQAESATCTFLPKRFRYYWEARAENRQRKMLMMITVPKLRKNKDSAYIKRKQPDKLYGLDVLLHKEIQEIFNNNRMIAACLYADQPDDDYYRVRYELQQHEMSMEQYDQHVIDFTLKSTPYAQFLTLFDGPCTMIFGEPNVPQMISALKNNKQMLLIGGMVDGKYMSSKQLSDYANLKGLDHCRGELSGILSSAVSSTRDLLQQPAAALTVSLGEHTKYKTDDKMVAE</sequence>
<reference evidence="4 5" key="1">
    <citation type="submission" date="2024-02" db="EMBL/GenBank/DDBJ databases">
        <authorList>
            <person name="Daric V."/>
            <person name="Darras S."/>
        </authorList>
    </citation>
    <scope>NUCLEOTIDE SEQUENCE [LARGE SCALE GENOMIC DNA]</scope>
</reference>
<protein>
    <recommendedName>
        <fullName evidence="2">Large ribosomal subunit protein uL10m</fullName>
    </recommendedName>
    <alternativeName>
        <fullName evidence="3">39S ribosomal protein L10, mitochondrial</fullName>
    </alternativeName>
</protein>
<gene>
    <name evidence="4" type="ORF">CVLEPA_LOCUS6114</name>
</gene>
<keyword evidence="5" id="KW-1185">Reference proteome</keyword>
<comment type="similarity">
    <text evidence="1">Belongs to the universal ribosomal protein uL10 family.</text>
</comment>
<evidence type="ECO:0000313" key="5">
    <source>
        <dbReference type="Proteomes" id="UP001642483"/>
    </source>
</evidence>
<dbReference type="Gene3D" id="3.30.70.1730">
    <property type="match status" value="1"/>
</dbReference>
<accession>A0ABP0FCU5</accession>
<dbReference type="PANTHER" id="PTHR11560">
    <property type="entry name" value="39S RIBOSOMAL PROTEIN L10, MITOCHONDRIAL"/>
    <property type="match status" value="1"/>
</dbReference>
<evidence type="ECO:0000256" key="3">
    <source>
        <dbReference type="ARBA" id="ARBA00035716"/>
    </source>
</evidence>
<dbReference type="InterPro" id="IPR043141">
    <property type="entry name" value="Ribosomal_uL10-like_sf"/>
</dbReference>
<comment type="caution">
    <text evidence="4">The sequence shown here is derived from an EMBL/GenBank/DDBJ whole genome shotgun (WGS) entry which is preliminary data.</text>
</comment>
<organism evidence="4 5">
    <name type="scientific">Clavelina lepadiformis</name>
    <name type="common">Light-bulb sea squirt</name>
    <name type="synonym">Ascidia lepadiformis</name>
    <dbReference type="NCBI Taxonomy" id="159417"/>
    <lineage>
        <taxon>Eukaryota</taxon>
        <taxon>Metazoa</taxon>
        <taxon>Chordata</taxon>
        <taxon>Tunicata</taxon>
        <taxon>Ascidiacea</taxon>
        <taxon>Aplousobranchia</taxon>
        <taxon>Clavelinidae</taxon>
        <taxon>Clavelina</taxon>
    </lineage>
</organism>
<proteinExistence type="inferred from homology"/>
<dbReference type="Proteomes" id="UP001642483">
    <property type="component" value="Unassembled WGS sequence"/>
</dbReference>
<dbReference type="SUPFAM" id="SSF160369">
    <property type="entry name" value="Ribosomal protein L10-like"/>
    <property type="match status" value="1"/>
</dbReference>
<name>A0ABP0FCU5_CLALP</name>